<name>A0ABV1KNY7_9BACL</name>
<evidence type="ECO:0000259" key="3">
    <source>
        <dbReference type="Pfam" id="PF20737"/>
    </source>
</evidence>
<dbReference type="Proteomes" id="UP001493487">
    <property type="component" value="Unassembled WGS sequence"/>
</dbReference>
<dbReference type="PANTHER" id="PTHR43465">
    <property type="entry name" value="DUF1680 DOMAIN PROTEIN (AFU_ORTHOLOGUE AFUA_1G08910)"/>
    <property type="match status" value="1"/>
</dbReference>
<dbReference type="EMBL" id="JASKHM010000002">
    <property type="protein sequence ID" value="MEQ4481553.1"/>
    <property type="molecule type" value="Genomic_DNA"/>
</dbReference>
<dbReference type="InterPro" id="IPR012878">
    <property type="entry name" value="Beta-AFase-like_GH127_cat"/>
</dbReference>
<dbReference type="InterPro" id="IPR049046">
    <property type="entry name" value="Beta-AFase-like_GH127_middle"/>
</dbReference>
<dbReference type="Gene3D" id="1.50.10.20">
    <property type="match status" value="1"/>
</dbReference>
<dbReference type="GO" id="GO:0016787">
    <property type="term" value="F:hydrolase activity"/>
    <property type="evidence" value="ECO:0007669"/>
    <property type="project" value="UniProtKB-KW"/>
</dbReference>
<feature type="domain" description="Non-reducing end beta-L-arabinofuranosidase-like GH127 catalytic" evidence="1">
    <location>
        <begin position="12"/>
        <end position="421"/>
    </location>
</feature>
<dbReference type="SUPFAM" id="SSF48208">
    <property type="entry name" value="Six-hairpin glycosidases"/>
    <property type="match status" value="1"/>
</dbReference>
<keyword evidence="4" id="KW-0378">Hydrolase</keyword>
<dbReference type="InterPro" id="IPR049049">
    <property type="entry name" value="Beta-AFase-like_GH127_C"/>
</dbReference>
<organism evidence="4 5">
    <name type="scientific">Cohnella silvisoli</name>
    <dbReference type="NCBI Taxonomy" id="2873699"/>
    <lineage>
        <taxon>Bacteria</taxon>
        <taxon>Bacillati</taxon>
        <taxon>Bacillota</taxon>
        <taxon>Bacilli</taxon>
        <taxon>Bacillales</taxon>
        <taxon>Paenibacillaceae</taxon>
        <taxon>Cohnella</taxon>
    </lineage>
</organism>
<feature type="domain" description="Non-reducing end beta-L-arabinofuranosidase-like GH127 C-terminal" evidence="3">
    <location>
        <begin position="532"/>
        <end position="644"/>
    </location>
</feature>
<evidence type="ECO:0000259" key="2">
    <source>
        <dbReference type="Pfam" id="PF20736"/>
    </source>
</evidence>
<dbReference type="PANTHER" id="PTHR43465:SF2">
    <property type="entry name" value="DUF1680 DOMAIN PROTEIN (AFU_ORTHOLOGUE AFUA_1G08910)"/>
    <property type="match status" value="1"/>
</dbReference>
<evidence type="ECO:0000313" key="4">
    <source>
        <dbReference type="EMBL" id="MEQ4481553.1"/>
    </source>
</evidence>
<dbReference type="InterPro" id="IPR008928">
    <property type="entry name" value="6-hairpin_glycosidase_sf"/>
</dbReference>
<dbReference type="Pfam" id="PF20736">
    <property type="entry name" value="Glyco_hydro127M"/>
    <property type="match status" value="1"/>
</dbReference>
<dbReference type="Pfam" id="PF20737">
    <property type="entry name" value="Glyco_hydro127C"/>
    <property type="match status" value="1"/>
</dbReference>
<accession>A0ABV1KNY7</accession>
<protein>
    <submittedName>
        <fullName evidence="4">Glycoside hydrolase family 127 protein</fullName>
    </submittedName>
</protein>
<dbReference type="RefSeq" id="WP_232183914.1">
    <property type="nucleotide sequence ID" value="NZ_JAIOAP010000002.1"/>
</dbReference>
<evidence type="ECO:0000313" key="5">
    <source>
        <dbReference type="Proteomes" id="UP001493487"/>
    </source>
</evidence>
<sequence>MTKVMNEIPIKNVTIDDSFWAKRQKLVRETVIPYQWEAMNDAIPGAEPSHTVENFRIASGELKADYYGQVFQDSDLAKWLEAVGYALSVKRDEKLESIADGVIDLLERAQQDDGYLNTYFTVAKPGKKWTNLRDDHELYCAGHLIEAAVAYYEATGKRKIIDIMSRYADHMVDVFGTKPGQIRGYDGHPEIELALVRLYHVTGNNNYLELSRYFVEERGQEPHFFDIEESGRTEHRVARRKADYFQAHLPVREQKTAEGHSVRALYLFSGATDLAAEYNDRELLDVCKELWKNVTRKRMYITGGVGSNEYWESFTIDYDLPNDRAYTETCASISLMFWASRMLQIEADREYADVMERVLYNGILSGISLDGKSYFYVNPLEVWPSACDIREDLRSVARTRQAWFGCACCPPNIARLIASLGQYIYSYNEREQEWFVHLYIGGKAHQSIGGQQVELTQQSNYPWDGNIAFTVYAEQPAEFTIALRLPGWCKGATLKVNGEAVELASNTHKGYAKVKRVWGSGDRIELVLPMAVEKVRSNPKVRENVGKLALQRGPIVFCLEEADNGDNLRDIRVSDSTEFTQSYEEVLLEGVVVLNGGAWRTDEASYDEDSLYATFPYARKHVRVKAIPYYAWANREPGEMLVWLHEHHV</sequence>
<dbReference type="Pfam" id="PF07944">
    <property type="entry name" value="Beta-AFase-like_GH127_cat"/>
    <property type="match status" value="1"/>
</dbReference>
<proteinExistence type="predicted"/>
<dbReference type="InterPro" id="IPR049174">
    <property type="entry name" value="Beta-AFase-like"/>
</dbReference>
<evidence type="ECO:0000259" key="1">
    <source>
        <dbReference type="Pfam" id="PF07944"/>
    </source>
</evidence>
<keyword evidence="5" id="KW-1185">Reference proteome</keyword>
<comment type="caution">
    <text evidence="4">The sequence shown here is derived from an EMBL/GenBank/DDBJ whole genome shotgun (WGS) entry which is preliminary data.</text>
</comment>
<gene>
    <name evidence="4" type="ORF">QJS35_04010</name>
</gene>
<reference evidence="4 5" key="1">
    <citation type="journal article" date="2023" name="Genome Announc.">
        <title>Pan-Genome Analyses of the Genus Cohnella and Proposal of the Novel Species Cohnella silvisoli sp. nov., Isolated from Forest Soil.</title>
        <authorList>
            <person name="Wang C."/>
            <person name="Mao L."/>
            <person name="Bao G."/>
            <person name="Zhu H."/>
        </authorList>
    </citation>
    <scope>NUCLEOTIDE SEQUENCE [LARGE SCALE GENOMIC DNA]</scope>
    <source>
        <strain evidence="4 5">NL03-T5-1</strain>
    </source>
</reference>
<feature type="domain" description="Non-reducing end beta-L-arabinofuranosidase-like GH127 middle" evidence="2">
    <location>
        <begin position="435"/>
        <end position="530"/>
    </location>
</feature>